<dbReference type="PANTHER" id="PTHR43861:SF1">
    <property type="entry name" value="TRANS-ACONITATE 2-METHYLTRANSFERASE"/>
    <property type="match status" value="1"/>
</dbReference>
<dbReference type="EMBL" id="CP058215">
    <property type="protein sequence ID" value="QLC49319.1"/>
    <property type="molecule type" value="Genomic_DNA"/>
</dbReference>
<keyword evidence="3" id="KW-1185">Reference proteome</keyword>
<dbReference type="PANTHER" id="PTHR43861">
    <property type="entry name" value="TRANS-ACONITATE 2-METHYLTRANSFERASE-RELATED"/>
    <property type="match status" value="1"/>
</dbReference>
<dbReference type="Pfam" id="PF13847">
    <property type="entry name" value="Methyltransf_31"/>
    <property type="match status" value="1"/>
</dbReference>
<reference evidence="2 3" key="1">
    <citation type="submission" date="2020-06" db="EMBL/GenBank/DDBJ databases">
        <title>Methanolobus halotolerans sp. nov., isolated from a saline lake Tus in Siberia.</title>
        <authorList>
            <person name="Shen Y."/>
            <person name="Chen S.-C."/>
            <person name="Lai M.-C."/>
            <person name="Huang H.-H."/>
            <person name="Chiu H.-H."/>
            <person name="Tang S.-L."/>
            <person name="Rogozin D.Y."/>
            <person name="Degermendzhy A.G."/>
        </authorList>
    </citation>
    <scope>NUCLEOTIDE SEQUENCE [LARGE SCALE GENOMIC DNA]</scope>
    <source>
        <strain evidence="2 3">DSM 21339</strain>
    </source>
</reference>
<dbReference type="InterPro" id="IPR025714">
    <property type="entry name" value="Methyltranfer_dom"/>
</dbReference>
<dbReference type="Proteomes" id="UP000509594">
    <property type="component" value="Chromosome"/>
</dbReference>
<organism evidence="2 3">
    <name type="scientific">Methanolobus zinderi</name>
    <dbReference type="NCBI Taxonomy" id="536044"/>
    <lineage>
        <taxon>Archaea</taxon>
        <taxon>Methanobacteriati</taxon>
        <taxon>Methanobacteriota</taxon>
        <taxon>Stenosarchaea group</taxon>
        <taxon>Methanomicrobia</taxon>
        <taxon>Methanosarcinales</taxon>
        <taxon>Methanosarcinaceae</taxon>
        <taxon>Methanolobus</taxon>
    </lineage>
</organism>
<keyword evidence="2" id="KW-0808">Transferase</keyword>
<proteinExistence type="predicted"/>
<dbReference type="InterPro" id="IPR029063">
    <property type="entry name" value="SAM-dependent_MTases_sf"/>
</dbReference>
<dbReference type="OrthoDB" id="11691at2157"/>
<gene>
    <name evidence="2" type="ORF">HWN40_03090</name>
</gene>
<protein>
    <submittedName>
        <fullName evidence="2">Methyltransferase domain-containing protein</fullName>
    </submittedName>
</protein>
<dbReference type="SUPFAM" id="SSF53335">
    <property type="entry name" value="S-adenosyl-L-methionine-dependent methyltransferases"/>
    <property type="match status" value="1"/>
</dbReference>
<dbReference type="GeneID" id="55820627"/>
<dbReference type="AlphaFoldDB" id="A0A7D5E6X7"/>
<dbReference type="GO" id="GO:0032259">
    <property type="term" value="P:methylation"/>
    <property type="evidence" value="ECO:0007669"/>
    <property type="project" value="UniProtKB-KW"/>
</dbReference>
<dbReference type="CDD" id="cd02440">
    <property type="entry name" value="AdoMet_MTases"/>
    <property type="match status" value="1"/>
</dbReference>
<dbReference type="GO" id="GO:0030798">
    <property type="term" value="F:trans-aconitate 2-methyltransferase activity"/>
    <property type="evidence" value="ECO:0007669"/>
    <property type="project" value="InterPro"/>
</dbReference>
<evidence type="ECO:0000259" key="1">
    <source>
        <dbReference type="Pfam" id="PF13847"/>
    </source>
</evidence>
<dbReference type="Gene3D" id="3.40.50.150">
    <property type="entry name" value="Vaccinia Virus protein VP39"/>
    <property type="match status" value="1"/>
</dbReference>
<dbReference type="RefSeq" id="WP_176964382.1">
    <property type="nucleotide sequence ID" value="NZ_CP058215.1"/>
</dbReference>
<sequence length="259" mass="29599">MGCGFDGKKYESSSLHQKEWGEKVIEELGLKGSEHILDLGCGNGLITKALAERVPEGRVVGVDSSHSMLERARFHKLENMEFLLSDINDINFKEEFDIVFSNAAMHWIKDHNSVLHKIHASLKPNGILRMQFAGEGNCPTLIRILKESMDSSVFGEIVHDFEWPWYMPHAESYEEILSSAGFREYRVWMEDADRYFPDEQSFAGWIEQPSLVPFMNALPEDNSALFRDMVIEKAKEAALQSDGTYFEAFRRINVSAVKE</sequence>
<keyword evidence="2" id="KW-0489">Methyltransferase</keyword>
<feature type="domain" description="Methyltransferase" evidence="1">
    <location>
        <begin position="33"/>
        <end position="139"/>
    </location>
</feature>
<dbReference type="KEGG" id="mzi:HWN40_03090"/>
<evidence type="ECO:0000313" key="3">
    <source>
        <dbReference type="Proteomes" id="UP000509594"/>
    </source>
</evidence>
<dbReference type="Gene3D" id="1.10.150.290">
    <property type="entry name" value="S-adenosyl-L-methionine-dependent methyltransferases"/>
    <property type="match status" value="1"/>
</dbReference>
<evidence type="ECO:0000313" key="2">
    <source>
        <dbReference type="EMBL" id="QLC49319.1"/>
    </source>
</evidence>
<accession>A0A7D5E6X7</accession>
<name>A0A7D5E6X7_9EURY</name>
<dbReference type="InterPro" id="IPR023149">
    <property type="entry name" value="Trans_acon_MeTrfase_C"/>
</dbReference>